<dbReference type="CDD" id="cd23814">
    <property type="entry name" value="UEV_AKTIP"/>
    <property type="match status" value="1"/>
</dbReference>
<reference evidence="3" key="1">
    <citation type="journal article" date="2020" name="Stud. Mycol.">
        <title>101 Dothideomycetes genomes: a test case for predicting lifestyles and emergence of pathogens.</title>
        <authorList>
            <person name="Haridas S."/>
            <person name="Albert R."/>
            <person name="Binder M."/>
            <person name="Bloem J."/>
            <person name="Labutti K."/>
            <person name="Salamov A."/>
            <person name="Andreopoulos B."/>
            <person name="Baker S."/>
            <person name="Barry K."/>
            <person name="Bills G."/>
            <person name="Bluhm B."/>
            <person name="Cannon C."/>
            <person name="Castanera R."/>
            <person name="Culley D."/>
            <person name="Daum C."/>
            <person name="Ezra D."/>
            <person name="Gonzalez J."/>
            <person name="Henrissat B."/>
            <person name="Kuo A."/>
            <person name="Liang C."/>
            <person name="Lipzen A."/>
            <person name="Lutzoni F."/>
            <person name="Magnuson J."/>
            <person name="Mondo S."/>
            <person name="Nolan M."/>
            <person name="Ohm R."/>
            <person name="Pangilinan J."/>
            <person name="Park H.-J."/>
            <person name="Ramirez L."/>
            <person name="Alfaro M."/>
            <person name="Sun H."/>
            <person name="Tritt A."/>
            <person name="Yoshinaga Y."/>
            <person name="Zwiers L.-H."/>
            <person name="Turgeon B."/>
            <person name="Goodwin S."/>
            <person name="Spatafora J."/>
            <person name="Crous P."/>
            <person name="Grigoriev I."/>
        </authorList>
    </citation>
    <scope>NUCLEOTIDE SEQUENCE</scope>
    <source>
        <strain evidence="3">CBS 262.69</strain>
    </source>
</reference>
<name>A0A6G1I6Y6_9PEZI</name>
<gene>
    <name evidence="3" type="ORF">EJ06DRAFT_527430</name>
</gene>
<sequence length="319" mass="33753">MATSALSSFSRQNLLLEFASLKHACPDGVYVTITPGDPSLWTGFVCVRKGPYSPALLRFHLSFPPTYPRTPPLLTFTSDIFHPLLTPLTTHSYPSNPSPATDPDEPRSAADIPARLPPGGFSLRHGFPAWFTPSAGAASRVQSRASSRPARPGEVLVVPRARGAGVNAASTGERSISGSMGTEQAGSAPPTIYELLSYISASFSSADLLDAIPLHAAADAGAWHAWRTHRASQLGGPREGLRSASGSSGRSVSGEARAVRRPGEWNWEGVWEERVKRGVKASLSEGVLFGGGGGDEIIRFADLDEGTLARVRAIMLGEA</sequence>
<dbReference type="InterPro" id="IPR000608">
    <property type="entry name" value="UBC"/>
</dbReference>
<feature type="compositionally biased region" description="Low complexity" evidence="1">
    <location>
        <begin position="242"/>
        <end position="256"/>
    </location>
</feature>
<keyword evidence="4" id="KW-1185">Reference proteome</keyword>
<dbReference type="SUPFAM" id="SSF54495">
    <property type="entry name" value="UBC-like"/>
    <property type="match status" value="1"/>
</dbReference>
<dbReference type="Gene3D" id="3.10.110.10">
    <property type="entry name" value="Ubiquitin Conjugating Enzyme"/>
    <property type="match status" value="1"/>
</dbReference>
<dbReference type="AlphaFoldDB" id="A0A6G1I6Y6"/>
<dbReference type="Proteomes" id="UP000799640">
    <property type="component" value="Unassembled WGS sequence"/>
</dbReference>
<dbReference type="InterPro" id="IPR016135">
    <property type="entry name" value="UBQ-conjugating_enzyme/RWD"/>
</dbReference>
<evidence type="ECO:0000313" key="4">
    <source>
        <dbReference type="Proteomes" id="UP000799640"/>
    </source>
</evidence>
<organism evidence="3 4">
    <name type="scientific">Trichodelitschia bisporula</name>
    <dbReference type="NCBI Taxonomy" id="703511"/>
    <lineage>
        <taxon>Eukaryota</taxon>
        <taxon>Fungi</taxon>
        <taxon>Dikarya</taxon>
        <taxon>Ascomycota</taxon>
        <taxon>Pezizomycotina</taxon>
        <taxon>Dothideomycetes</taxon>
        <taxon>Dothideomycetes incertae sedis</taxon>
        <taxon>Phaeotrichales</taxon>
        <taxon>Phaeotrichaceae</taxon>
        <taxon>Trichodelitschia</taxon>
    </lineage>
</organism>
<dbReference type="Pfam" id="PF00179">
    <property type="entry name" value="UQ_con"/>
    <property type="match status" value="1"/>
</dbReference>
<feature type="region of interest" description="Disordered" evidence="1">
    <location>
        <begin position="234"/>
        <end position="258"/>
    </location>
</feature>
<protein>
    <recommendedName>
        <fullName evidence="2">UBC core domain-containing protein</fullName>
    </recommendedName>
</protein>
<evidence type="ECO:0000313" key="3">
    <source>
        <dbReference type="EMBL" id="KAF2403829.1"/>
    </source>
</evidence>
<feature type="domain" description="UBC core" evidence="2">
    <location>
        <begin position="17"/>
        <end position="85"/>
    </location>
</feature>
<proteinExistence type="predicted"/>
<dbReference type="OrthoDB" id="5596422at2759"/>
<dbReference type="EMBL" id="ML996689">
    <property type="protein sequence ID" value="KAF2403829.1"/>
    <property type="molecule type" value="Genomic_DNA"/>
</dbReference>
<feature type="compositionally biased region" description="Polar residues" evidence="1">
    <location>
        <begin position="168"/>
        <end position="185"/>
    </location>
</feature>
<evidence type="ECO:0000259" key="2">
    <source>
        <dbReference type="Pfam" id="PF00179"/>
    </source>
</evidence>
<evidence type="ECO:0000256" key="1">
    <source>
        <dbReference type="SAM" id="MobiDB-lite"/>
    </source>
</evidence>
<feature type="region of interest" description="Disordered" evidence="1">
    <location>
        <begin position="166"/>
        <end position="186"/>
    </location>
</feature>
<feature type="region of interest" description="Disordered" evidence="1">
    <location>
        <begin position="91"/>
        <end position="115"/>
    </location>
</feature>
<accession>A0A6G1I6Y6</accession>